<gene>
    <name evidence="3" type="ORF">GS601_03665</name>
</gene>
<keyword evidence="1" id="KW-1133">Transmembrane helix</keyword>
<keyword evidence="1" id="KW-0812">Transmembrane</keyword>
<keyword evidence="4" id="KW-1185">Reference proteome</keyword>
<name>A0A8J8CLR0_9CYAN</name>
<evidence type="ECO:0008006" key="5">
    <source>
        <dbReference type="Google" id="ProtNLM"/>
    </source>
</evidence>
<dbReference type="AlphaFoldDB" id="A0A8J8CLR0"/>
<evidence type="ECO:0000313" key="4">
    <source>
        <dbReference type="Proteomes" id="UP000646053"/>
    </source>
</evidence>
<dbReference type="Proteomes" id="UP000646053">
    <property type="component" value="Unassembled WGS sequence"/>
</dbReference>
<feature type="transmembrane region" description="Helical" evidence="1">
    <location>
        <begin position="52"/>
        <end position="71"/>
    </location>
</feature>
<evidence type="ECO:0000256" key="2">
    <source>
        <dbReference type="SAM" id="SignalP"/>
    </source>
</evidence>
<keyword evidence="2" id="KW-0732">Signal</keyword>
<evidence type="ECO:0000256" key="1">
    <source>
        <dbReference type="SAM" id="Phobius"/>
    </source>
</evidence>
<proteinExistence type="predicted"/>
<accession>A0A8J8CLR0</accession>
<organism evidence="3 4">
    <name type="scientific">Myxacorys almedinensis A</name>
    <dbReference type="NCBI Taxonomy" id="2690445"/>
    <lineage>
        <taxon>Bacteria</taxon>
        <taxon>Bacillati</taxon>
        <taxon>Cyanobacteriota</taxon>
        <taxon>Cyanophyceae</taxon>
        <taxon>Leptolyngbyales</taxon>
        <taxon>Leptolyngbyaceae</taxon>
        <taxon>Myxacorys</taxon>
        <taxon>Myxacorys almedinensis</taxon>
    </lineage>
</organism>
<feature type="chain" id="PRO_5035179013" description="MFS transporter" evidence="2">
    <location>
        <begin position="29"/>
        <end position="124"/>
    </location>
</feature>
<comment type="caution">
    <text evidence="3">The sequence shown here is derived from an EMBL/GenBank/DDBJ whole genome shotgun (WGS) entry which is preliminary data.</text>
</comment>
<feature type="signal peptide" evidence="2">
    <location>
        <begin position="1"/>
        <end position="28"/>
    </location>
</feature>
<dbReference type="RefSeq" id="WP_162421909.1">
    <property type="nucleotide sequence ID" value="NZ_WVIE01000003.1"/>
</dbReference>
<dbReference type="EMBL" id="WVIE01000003">
    <property type="protein sequence ID" value="NDJ16397.1"/>
    <property type="molecule type" value="Genomic_DNA"/>
</dbReference>
<feature type="transmembrane region" description="Helical" evidence="1">
    <location>
        <begin position="83"/>
        <end position="100"/>
    </location>
</feature>
<evidence type="ECO:0000313" key="3">
    <source>
        <dbReference type="EMBL" id="NDJ16397.1"/>
    </source>
</evidence>
<protein>
    <recommendedName>
        <fullName evidence="5">MFS transporter</fullName>
    </recommendedName>
</protein>
<sequence>MNYFFPQPPYLLLCAGLLASLASGLAFQAVLTQSVQDWSKNRSTRSLANMRGFNLFLPFLGMAGGSCFFLASGVEIFGFPTRLAYAIAVPMTAFVSWLVWSQLGKILVQLEEGGSAALDLDSFR</sequence>
<reference evidence="3" key="1">
    <citation type="submission" date="2019-12" db="EMBL/GenBank/DDBJ databases">
        <title>High-Quality draft genome sequences of three cyanobacteria isolated from the limestone walls of the Old Cathedral of Coimbra.</title>
        <authorList>
            <person name="Tiago I."/>
            <person name="Soares F."/>
            <person name="Portugal A."/>
        </authorList>
    </citation>
    <scope>NUCLEOTIDE SEQUENCE</scope>
    <source>
        <strain evidence="3">A</strain>
    </source>
</reference>
<keyword evidence="1" id="KW-0472">Membrane</keyword>